<accession>A0A0M9VR85</accession>
<name>A0A0M9VR85_9BASI</name>
<dbReference type="AlphaFoldDB" id="A0A0M9VR85"/>
<evidence type="ECO:0000313" key="4">
    <source>
        <dbReference type="EMBL" id="KOS16349.1"/>
    </source>
</evidence>
<dbReference type="RefSeq" id="XP_017993981.1">
    <property type="nucleotide sequence ID" value="XM_018137639.1"/>
</dbReference>
<dbReference type="PROSITE" id="PS50102">
    <property type="entry name" value="RRM"/>
    <property type="match status" value="1"/>
</dbReference>
<dbReference type="EMBL" id="LGAV01000001">
    <property type="protein sequence ID" value="KOS16349.1"/>
    <property type="molecule type" value="Genomic_DNA"/>
</dbReference>
<dbReference type="InterPro" id="IPR035979">
    <property type="entry name" value="RBD_domain_sf"/>
</dbReference>
<evidence type="ECO:0000259" key="3">
    <source>
        <dbReference type="PROSITE" id="PS50102"/>
    </source>
</evidence>
<proteinExistence type="predicted"/>
<keyword evidence="1 2" id="KW-0694">RNA-binding</keyword>
<dbReference type="STRING" id="77020.A0A0M9VR85"/>
<dbReference type="Gene3D" id="3.30.70.330">
    <property type="match status" value="1"/>
</dbReference>
<organism evidence="4 5">
    <name type="scientific">Malassezia pachydermatis</name>
    <dbReference type="NCBI Taxonomy" id="77020"/>
    <lineage>
        <taxon>Eukaryota</taxon>
        <taxon>Fungi</taxon>
        <taxon>Dikarya</taxon>
        <taxon>Basidiomycota</taxon>
        <taxon>Ustilaginomycotina</taxon>
        <taxon>Malasseziomycetes</taxon>
        <taxon>Malasseziales</taxon>
        <taxon>Malasseziaceae</taxon>
        <taxon>Malassezia</taxon>
    </lineage>
</organism>
<dbReference type="SMART" id="SM00360">
    <property type="entry name" value="RRM"/>
    <property type="match status" value="1"/>
</dbReference>
<evidence type="ECO:0000256" key="2">
    <source>
        <dbReference type="PROSITE-ProRule" id="PRU00176"/>
    </source>
</evidence>
<dbReference type="SUPFAM" id="SSF54928">
    <property type="entry name" value="RNA-binding domain, RBD"/>
    <property type="match status" value="1"/>
</dbReference>
<dbReference type="GeneID" id="28729515"/>
<dbReference type="OrthoDB" id="6159137at2759"/>
<dbReference type="Proteomes" id="UP000037751">
    <property type="component" value="Unassembled WGS sequence"/>
</dbReference>
<comment type="caution">
    <text evidence="4">The sequence shown here is derived from an EMBL/GenBank/DDBJ whole genome shotgun (WGS) entry which is preliminary data.</text>
</comment>
<feature type="domain" description="RRM" evidence="3">
    <location>
        <begin position="120"/>
        <end position="197"/>
    </location>
</feature>
<gene>
    <name evidence="4" type="ORF">Malapachy_3161</name>
</gene>
<dbReference type="InterPro" id="IPR000504">
    <property type="entry name" value="RRM_dom"/>
</dbReference>
<evidence type="ECO:0000313" key="5">
    <source>
        <dbReference type="Proteomes" id="UP000037751"/>
    </source>
</evidence>
<keyword evidence="5" id="KW-1185">Reference proteome</keyword>
<dbReference type="Pfam" id="PF00076">
    <property type="entry name" value="RRM_1"/>
    <property type="match status" value="1"/>
</dbReference>
<dbReference type="InterPro" id="IPR050502">
    <property type="entry name" value="Euk_RNA-bind_prot"/>
</dbReference>
<dbReference type="GO" id="GO:0003729">
    <property type="term" value="F:mRNA binding"/>
    <property type="evidence" value="ECO:0007669"/>
    <property type="project" value="TreeGrafter"/>
</dbReference>
<dbReference type="CDD" id="cd00590">
    <property type="entry name" value="RRM_SF"/>
    <property type="match status" value="2"/>
</dbReference>
<sequence length="297" mass="31871">MLSAYQVCLEPVPASVSLQAIRDALAPQHAERVTLKATEQADTMQVIVDMASAEDQAALLLRNPLTLGQATVHMASIPSGIDAPVTPSQGIGLQKKTWAHVVRQGAPTAHTSNDTAPVQRNLYILNLPLDVSEDDLKCLFTPFGEVEHSVILAMLDTQARRRGFVDMDTPQSAQAAVRAMDGYVWHGYPLEVSYALIQRQATPAITPNSITSPWILVDGLVTTAILDEADVHALLAPYANVTKIEFPTFHSLDPASTFGVRVCLASTEEAQQVHTALDGASMHGYIVSIKPASGDTS</sequence>
<dbReference type="PANTHER" id="PTHR48025:SF1">
    <property type="entry name" value="RRM DOMAIN-CONTAINING PROTEIN"/>
    <property type="match status" value="1"/>
</dbReference>
<dbReference type="GO" id="GO:0005634">
    <property type="term" value="C:nucleus"/>
    <property type="evidence" value="ECO:0007669"/>
    <property type="project" value="TreeGrafter"/>
</dbReference>
<protein>
    <submittedName>
        <fullName evidence="4">Telomere maintenance protein</fullName>
    </submittedName>
</protein>
<reference evidence="4 5" key="1">
    <citation type="submission" date="2015-07" db="EMBL/GenBank/DDBJ databases">
        <title>Draft Genome Sequence of Malassezia furfur CBS1878 and Malassezia pachydermatis CBS1879.</title>
        <authorList>
            <person name="Triana S."/>
            <person name="Ohm R."/>
            <person name="Gonzalez A."/>
            <person name="DeCock H."/>
            <person name="Restrepo S."/>
            <person name="Celis A."/>
        </authorList>
    </citation>
    <scope>NUCLEOTIDE SEQUENCE [LARGE SCALE GENOMIC DNA]</scope>
    <source>
        <strain evidence="4 5">CBS 1879</strain>
    </source>
</reference>
<dbReference type="InterPro" id="IPR012677">
    <property type="entry name" value="Nucleotide-bd_a/b_plait_sf"/>
</dbReference>
<dbReference type="VEuPathDB" id="FungiDB:Malapachy_3161"/>
<evidence type="ECO:0000256" key="1">
    <source>
        <dbReference type="ARBA" id="ARBA00022884"/>
    </source>
</evidence>
<dbReference type="PANTHER" id="PTHR48025">
    <property type="entry name" value="OS02G0815200 PROTEIN"/>
    <property type="match status" value="1"/>
</dbReference>